<gene>
    <name evidence="7" type="ORF">C0Q70_16592</name>
</gene>
<protein>
    <recommendedName>
        <fullName evidence="9">Tetraspanin</fullName>
    </recommendedName>
</protein>
<keyword evidence="4 6" id="KW-1133">Transmembrane helix</keyword>
<comment type="caution">
    <text evidence="7">The sequence shown here is derived from an EMBL/GenBank/DDBJ whole genome shotgun (WGS) entry which is preliminary data.</text>
</comment>
<keyword evidence="8" id="KW-1185">Reference proteome</keyword>
<reference evidence="7 8" key="1">
    <citation type="submission" date="2018-04" db="EMBL/GenBank/DDBJ databases">
        <title>The genome of golden apple snail Pomacea canaliculata provides insight into stress tolerance and invasive adaptation.</title>
        <authorList>
            <person name="Liu C."/>
            <person name="Liu B."/>
            <person name="Ren Y."/>
            <person name="Zhang Y."/>
            <person name="Wang H."/>
            <person name="Li S."/>
            <person name="Jiang F."/>
            <person name="Yin L."/>
            <person name="Zhang G."/>
            <person name="Qian W."/>
            <person name="Fan W."/>
        </authorList>
    </citation>
    <scope>NUCLEOTIDE SEQUENCE [LARGE SCALE GENOMIC DNA]</scope>
    <source>
        <strain evidence="7">SZHN2017</strain>
        <tissue evidence="7">Muscle</tissue>
    </source>
</reference>
<keyword evidence="3 6" id="KW-0812">Transmembrane</keyword>
<evidence type="ECO:0000256" key="4">
    <source>
        <dbReference type="ARBA" id="ARBA00022989"/>
    </source>
</evidence>
<evidence type="ECO:0000256" key="6">
    <source>
        <dbReference type="SAM" id="Phobius"/>
    </source>
</evidence>
<evidence type="ECO:0000256" key="5">
    <source>
        <dbReference type="ARBA" id="ARBA00023136"/>
    </source>
</evidence>
<dbReference type="Proteomes" id="UP000245119">
    <property type="component" value="Linkage Group LG10"/>
</dbReference>
<comment type="subcellular location">
    <subcellularLocation>
        <location evidence="1">Membrane</location>
        <topology evidence="1">Multi-pass membrane protein</topology>
    </subcellularLocation>
</comment>
<dbReference type="GO" id="GO:0005886">
    <property type="term" value="C:plasma membrane"/>
    <property type="evidence" value="ECO:0007669"/>
    <property type="project" value="TreeGrafter"/>
</dbReference>
<dbReference type="PIRSF" id="PIRSF002419">
    <property type="entry name" value="Tetraspanin"/>
    <property type="match status" value="1"/>
</dbReference>
<dbReference type="EMBL" id="PZQS01000010">
    <property type="protein sequence ID" value="PVD23324.1"/>
    <property type="molecule type" value="Genomic_DNA"/>
</dbReference>
<evidence type="ECO:0000313" key="8">
    <source>
        <dbReference type="Proteomes" id="UP000245119"/>
    </source>
</evidence>
<comment type="similarity">
    <text evidence="2">Belongs to the tetraspanin (TM4SF) family.</text>
</comment>
<evidence type="ECO:0000313" key="7">
    <source>
        <dbReference type="EMBL" id="PVD23324.1"/>
    </source>
</evidence>
<feature type="transmembrane region" description="Helical" evidence="6">
    <location>
        <begin position="12"/>
        <end position="35"/>
    </location>
</feature>
<feature type="transmembrane region" description="Helical" evidence="6">
    <location>
        <begin position="182"/>
        <end position="204"/>
    </location>
</feature>
<evidence type="ECO:0000256" key="1">
    <source>
        <dbReference type="ARBA" id="ARBA00004141"/>
    </source>
</evidence>
<dbReference type="InterPro" id="IPR018499">
    <property type="entry name" value="Tetraspanin/Peripherin"/>
</dbReference>
<dbReference type="PANTHER" id="PTHR19282">
    <property type="entry name" value="TETRASPANIN"/>
    <property type="match status" value="1"/>
</dbReference>
<evidence type="ECO:0008006" key="9">
    <source>
        <dbReference type="Google" id="ProtNLM"/>
    </source>
</evidence>
<evidence type="ECO:0000256" key="2">
    <source>
        <dbReference type="ARBA" id="ARBA00006840"/>
    </source>
</evidence>
<dbReference type="Pfam" id="PF00335">
    <property type="entry name" value="Tetraspanin"/>
    <property type="match status" value="2"/>
</dbReference>
<accession>A0A2T7NQ73</accession>
<proteinExistence type="inferred from homology"/>
<name>A0A2T7NQ73_POMCA</name>
<dbReference type="InterPro" id="IPR000301">
    <property type="entry name" value="Tetraspanin_animals"/>
</dbReference>
<dbReference type="OrthoDB" id="438211at2759"/>
<dbReference type="AlphaFoldDB" id="A0A2T7NQ73"/>
<keyword evidence="5 6" id="KW-0472">Membrane</keyword>
<dbReference type="PANTHER" id="PTHR19282:SF519">
    <property type="entry name" value="TETRASPANIN"/>
    <property type="match status" value="1"/>
</dbReference>
<feature type="transmembrane region" description="Helical" evidence="6">
    <location>
        <begin position="55"/>
        <end position="79"/>
    </location>
</feature>
<organism evidence="7 8">
    <name type="scientific">Pomacea canaliculata</name>
    <name type="common">Golden apple snail</name>
    <dbReference type="NCBI Taxonomy" id="400727"/>
    <lineage>
        <taxon>Eukaryota</taxon>
        <taxon>Metazoa</taxon>
        <taxon>Spiralia</taxon>
        <taxon>Lophotrochozoa</taxon>
        <taxon>Mollusca</taxon>
        <taxon>Gastropoda</taxon>
        <taxon>Caenogastropoda</taxon>
        <taxon>Architaenioglossa</taxon>
        <taxon>Ampullarioidea</taxon>
        <taxon>Ampullariidae</taxon>
        <taxon>Pomacea</taxon>
    </lineage>
</organism>
<dbReference type="PRINTS" id="PR00259">
    <property type="entry name" value="TMFOUR"/>
</dbReference>
<sequence>MTMEGCPKCMKITLVIFNVLVLLVGGVVLGLGIYAHVTDFITGLSAVVGSDLFRAGSILIIVAGALMVVISFLGCCGAWQENRIMLGMLECCGVKGDQNSETSWAIYKIKTEWFKNNSTGQYVPNSCCSPTSNKGRCTGVVLGMTLGPPRDGPPITAFMDENDDLYKTGCYDKFWNFIETHALIVGGVAIAAIIVMVIALIFSICVCREVVKQGTIV</sequence>
<evidence type="ECO:0000256" key="3">
    <source>
        <dbReference type="ARBA" id="ARBA00022692"/>
    </source>
</evidence>